<dbReference type="SMART" id="SM00028">
    <property type="entry name" value="TPR"/>
    <property type="match status" value="5"/>
</dbReference>
<feature type="non-terminal residue" evidence="3">
    <location>
        <position position="311"/>
    </location>
</feature>
<dbReference type="InterPro" id="IPR019734">
    <property type="entry name" value="TPR_rpt"/>
</dbReference>
<dbReference type="Proteomes" id="UP001140094">
    <property type="component" value="Unassembled WGS sequence"/>
</dbReference>
<organism evidence="3 4">
    <name type="scientific">Coemansia guatemalensis</name>
    <dbReference type="NCBI Taxonomy" id="2761395"/>
    <lineage>
        <taxon>Eukaryota</taxon>
        <taxon>Fungi</taxon>
        <taxon>Fungi incertae sedis</taxon>
        <taxon>Zoopagomycota</taxon>
        <taxon>Kickxellomycotina</taxon>
        <taxon>Kickxellomycetes</taxon>
        <taxon>Kickxellales</taxon>
        <taxon>Kickxellaceae</taxon>
        <taxon>Coemansia</taxon>
    </lineage>
</organism>
<dbReference type="PANTHER" id="PTHR46423">
    <property type="entry name" value="RNA POLYMERASE II-ASSOCIATED PROTEIN 3"/>
    <property type="match status" value="1"/>
</dbReference>
<name>A0A9W8HMU9_9FUNG</name>
<dbReference type="Gene3D" id="1.25.40.10">
    <property type="entry name" value="Tetratricopeptide repeat domain"/>
    <property type="match status" value="2"/>
</dbReference>
<dbReference type="AlphaFoldDB" id="A0A9W8HMU9"/>
<feature type="compositionally biased region" description="Acidic residues" evidence="2">
    <location>
        <begin position="300"/>
        <end position="311"/>
    </location>
</feature>
<reference evidence="3" key="1">
    <citation type="submission" date="2022-07" db="EMBL/GenBank/DDBJ databases">
        <title>Phylogenomic reconstructions and comparative analyses of Kickxellomycotina fungi.</title>
        <authorList>
            <person name="Reynolds N.K."/>
            <person name="Stajich J.E."/>
            <person name="Barry K."/>
            <person name="Grigoriev I.V."/>
            <person name="Crous P."/>
            <person name="Smith M.E."/>
        </authorList>
    </citation>
    <scope>NUCLEOTIDE SEQUENCE</scope>
    <source>
        <strain evidence="3">NRRL 1565</strain>
    </source>
</reference>
<keyword evidence="1" id="KW-0802">TPR repeat</keyword>
<feature type="region of interest" description="Disordered" evidence="2">
    <location>
        <begin position="272"/>
        <end position="311"/>
    </location>
</feature>
<dbReference type="OrthoDB" id="2423701at2759"/>
<dbReference type="SUPFAM" id="SSF48452">
    <property type="entry name" value="TPR-like"/>
    <property type="match status" value="2"/>
</dbReference>
<dbReference type="PANTHER" id="PTHR46423:SF1">
    <property type="entry name" value="RNA POLYMERASE II-ASSOCIATED PROTEIN 3"/>
    <property type="match status" value="1"/>
</dbReference>
<dbReference type="InterPro" id="IPR011990">
    <property type="entry name" value="TPR-like_helical_dom_sf"/>
</dbReference>
<dbReference type="GO" id="GO:0101031">
    <property type="term" value="C:protein folding chaperone complex"/>
    <property type="evidence" value="ECO:0007669"/>
    <property type="project" value="TreeGrafter"/>
</dbReference>
<evidence type="ECO:0000256" key="2">
    <source>
        <dbReference type="SAM" id="MobiDB-lite"/>
    </source>
</evidence>
<accession>A0A9W8HMU9</accession>
<proteinExistence type="predicted"/>
<dbReference type="EMBL" id="JANBUO010003337">
    <property type="protein sequence ID" value="KAJ2791343.1"/>
    <property type="molecule type" value="Genomic_DNA"/>
</dbReference>
<protein>
    <submittedName>
        <fullName evidence="3">Stress-induced-phosphoprotein 1</fullName>
    </submittedName>
</protein>
<dbReference type="Pfam" id="PF13181">
    <property type="entry name" value="TPR_8"/>
    <property type="match status" value="2"/>
</dbReference>
<gene>
    <name evidence="3" type="primary">STIP1</name>
    <name evidence="3" type="ORF">H4R20_006878</name>
</gene>
<comment type="caution">
    <text evidence="3">The sequence shown here is derived from an EMBL/GenBank/DDBJ whole genome shotgun (WGS) entry which is preliminary data.</text>
</comment>
<dbReference type="InterPro" id="IPR051966">
    <property type="entry name" value="RPAP3"/>
</dbReference>
<evidence type="ECO:0000313" key="3">
    <source>
        <dbReference type="EMBL" id="KAJ2791343.1"/>
    </source>
</evidence>
<sequence>MLSFLKKEPEAPPLNPSVILAEAQQFLEKEDFEGALTKFDELCSLSVQSPLPLVSRATCRLQLKMYEGVLEDCEKVLKFLNSDIVGHEGESCTTVHSLALLRMAKAYKELGRLDEAKSALMRRNAIEHKLGRASVDDTDAEQAAEDQKSAIEWKEKGNEEYKKENWSQALEHYRAGLAYDMYNAKLHGNTCMALIKLKRWSQALKHAEQCIALEPNWAKGYYMKGLILSKESKLEQARDVLLKANAMESNNAQIKTLLDEVEARVEYVETRLRRRKTKQGDSANQNDGDKKSAGDSGNEATEEQQLVEDVD</sequence>
<evidence type="ECO:0000313" key="4">
    <source>
        <dbReference type="Proteomes" id="UP001140094"/>
    </source>
</evidence>
<keyword evidence="4" id="KW-1185">Reference proteome</keyword>
<evidence type="ECO:0000256" key="1">
    <source>
        <dbReference type="ARBA" id="ARBA00022803"/>
    </source>
</evidence>